<dbReference type="SUPFAM" id="SSF48452">
    <property type="entry name" value="TPR-like"/>
    <property type="match status" value="2"/>
</dbReference>
<dbReference type="SUPFAM" id="SSF48439">
    <property type="entry name" value="Protein prenylyltransferase"/>
    <property type="match status" value="1"/>
</dbReference>
<evidence type="ECO:0000313" key="10">
    <source>
        <dbReference type="EMBL" id="EMS58599.1"/>
    </source>
</evidence>
<dbReference type="InterPro" id="IPR011545">
    <property type="entry name" value="DEAD/DEAH_box_helicase_dom"/>
</dbReference>
<dbReference type="PANTHER" id="PTHR44102:SF1">
    <property type="entry name" value="OS10G0471400 PROTEIN"/>
    <property type="match status" value="1"/>
</dbReference>
<sequence length="1286" mass="143634">MEGRKERGRLRNFVRRMAMECLCSGEQLKGADDTIRSSDSMFTKDFSASGYSSRNGEVEQYLDNGNIEEAELSLREGVCLNYEEARALLGRLEYQRGHVEAALRVFDGIDISSLVPKMKISIARKAHRRKTRSQWDAPPMPLHAVSLLMEAIYLKARALHDLGKFKDAAQECRMILDIVEAAVPEGLPAGFGKGCKLNEIICKAVEFLPELWKLAGFSLEAISEYRRSLLNNWNLDGETIAKIQKEFAVFLLYSGCEARPPNLHSQLDGSFVPRNNMEEATLLLMILLRKFNLRRVERDPTVMHHLTFALSMSGQLKPLAVQFEELLPGLLDKREWSYNVALCYLAEKDDSTALNLLKRILKIGQDSDNLKELLLASKVCVEKGAHAEGAAYARRAITNIQGGCKQLAGVADLLLGVSLSNQARYAISDTERASWQCEALEVLGSAEKNMHGQDCRIMYNLSLENAEQRKLDAAVFYAKKLVKLEAGSELRSWLLLARILSAQKLFTDAETVVDAALDQTGKWNQGYLLRTKARIQAAQGQLRDAVGTYTQLLALIQLRTKSFGAGISLAKGGEDDKSLETETWLILSFFMQLYCRNIIFCKDILGVGRKLCEAKDLPKEALGAYFRALDFDSKHVPSLISTATILRQLGDRPLPSVRCFLTDALQLDRTNHMAWFNLGLLYKEEGGRNTDLKTLNLLRVNSFNRKIRRLIYSVEKVDEHEWWNTIGQLREGSQQELVVKKNFGRDGQNTLAHIAQRHGLYLCSILPVISSSMIKMSNETERRVENLLSRAQSNNNASASTSTVSMRQSLPSTSTAVAESTTYVDKQKLSFQLRDMQRSKKMMPSARSMQSFREKLPAFKAREEFLKAVAANQVLRALRVALGGSACGWPPQATPDRCIAEISGHLEDNIVHSRVYGQQQSLQLQEAAVVQLAAVAGQTPATVMECLLEAAMQSISMAVMHTTAVPHETKVESINNLGDCLGLQGSNCGNHCSRMSCSKGLVLVISGETGCGKTTQLPQFILEEEIDNLRGADCSIICTQPRRISAISVAARVGSERGEELGETVGYQIRLESKRSTQTRLLFCTTGVLLRKLVQEPDLVGVSHLLVDEIHERGMNEDFLIIILRDLLPRRPDLRLVLMSATINAELFSKYFGDAPIMHIPGFTFPVAELFLEDILEKTQYKIKSERDNFQGNSRKKRLASVKNDPLADVFQDVDINKEYGNYSITTRQSLEAWSVTELDLSLVCILRSELVIFMCIYLIALVDGTFKSLDIGIVSGGDPVPYMYK</sequence>
<proteinExistence type="inferred from homology"/>
<keyword evidence="2" id="KW-0547">Nucleotide-binding</keyword>
<dbReference type="SMART" id="SM00487">
    <property type="entry name" value="DEXDc"/>
    <property type="match status" value="1"/>
</dbReference>
<evidence type="ECO:0000256" key="1">
    <source>
        <dbReference type="ARBA" id="ARBA00012552"/>
    </source>
</evidence>
<dbReference type="OMA" id="HICCHEG"/>
<dbReference type="Gene3D" id="3.40.50.300">
    <property type="entry name" value="P-loop containing nucleotide triphosphate hydrolases"/>
    <property type="match status" value="1"/>
</dbReference>
<dbReference type="PROSITE" id="PS51192">
    <property type="entry name" value="HELICASE_ATP_BIND_1"/>
    <property type="match status" value="1"/>
</dbReference>
<dbReference type="InterPro" id="IPR011990">
    <property type="entry name" value="TPR-like_helical_dom_sf"/>
</dbReference>
<dbReference type="GO" id="GO:0005524">
    <property type="term" value="F:ATP binding"/>
    <property type="evidence" value="ECO:0007669"/>
    <property type="project" value="UniProtKB-KW"/>
</dbReference>
<reference evidence="10" key="1">
    <citation type="journal article" date="2013" name="Nature">
        <title>Draft genome of the wheat A-genome progenitor Triticum urartu.</title>
        <authorList>
            <person name="Ling H.Q."/>
            <person name="Zhao S."/>
            <person name="Liu D."/>
            <person name="Wang J."/>
            <person name="Sun H."/>
            <person name="Zhang C."/>
            <person name="Fan H."/>
            <person name="Li D."/>
            <person name="Dong L."/>
            <person name="Tao Y."/>
            <person name="Gao C."/>
            <person name="Wu H."/>
            <person name="Li Y."/>
            <person name="Cui Y."/>
            <person name="Guo X."/>
            <person name="Zheng S."/>
            <person name="Wang B."/>
            <person name="Yu K."/>
            <person name="Liang Q."/>
            <person name="Yang W."/>
            <person name="Lou X."/>
            <person name="Chen J."/>
            <person name="Feng M."/>
            <person name="Jian J."/>
            <person name="Zhang X."/>
            <person name="Luo G."/>
            <person name="Jiang Y."/>
            <person name="Liu J."/>
            <person name="Wang Z."/>
            <person name="Sha Y."/>
            <person name="Zhang B."/>
            <person name="Wu H."/>
            <person name="Tang D."/>
            <person name="Shen Q."/>
            <person name="Xue P."/>
            <person name="Zou S."/>
            <person name="Wang X."/>
            <person name="Liu X."/>
            <person name="Wang F."/>
            <person name="Yang Y."/>
            <person name="An X."/>
            <person name="Dong Z."/>
            <person name="Zhang K."/>
            <person name="Zhang X."/>
            <person name="Luo M.C."/>
            <person name="Dvorak J."/>
            <person name="Tong Y."/>
            <person name="Wang J."/>
            <person name="Yang H."/>
            <person name="Li Z."/>
            <person name="Wang D."/>
            <person name="Zhang A."/>
            <person name="Wang J."/>
        </authorList>
    </citation>
    <scope>NUCLEOTIDE SEQUENCE</scope>
</reference>
<keyword evidence="3" id="KW-0378">Hydrolase</keyword>
<dbReference type="STRING" id="4572.M8ADF3"/>
<dbReference type="InterPro" id="IPR027417">
    <property type="entry name" value="P-loop_NTPase"/>
</dbReference>
<evidence type="ECO:0000256" key="6">
    <source>
        <dbReference type="ARBA" id="ARBA00047984"/>
    </source>
</evidence>
<dbReference type="Pfam" id="PF00270">
    <property type="entry name" value="DEAD"/>
    <property type="match status" value="1"/>
</dbReference>
<keyword evidence="5" id="KW-0694">RNA-binding</keyword>
<dbReference type="CDD" id="cd17917">
    <property type="entry name" value="DEXHc_RHA-like"/>
    <property type="match status" value="1"/>
</dbReference>
<dbReference type="InterPro" id="IPR014001">
    <property type="entry name" value="Helicase_ATP-bd"/>
</dbReference>
<evidence type="ECO:0000256" key="8">
    <source>
        <dbReference type="SAM" id="MobiDB-lite"/>
    </source>
</evidence>
<evidence type="ECO:0000256" key="2">
    <source>
        <dbReference type="ARBA" id="ARBA00022741"/>
    </source>
</evidence>
<evidence type="ECO:0000256" key="4">
    <source>
        <dbReference type="ARBA" id="ARBA00022840"/>
    </source>
</evidence>
<feature type="region of interest" description="Disordered" evidence="8">
    <location>
        <begin position="791"/>
        <end position="812"/>
    </location>
</feature>
<dbReference type="EC" id="3.6.4.13" evidence="1"/>
<comment type="similarity">
    <text evidence="7">Belongs to the DExH box helicase family.</text>
</comment>
<dbReference type="Gene3D" id="1.25.40.10">
    <property type="entry name" value="Tetratricopeptide repeat domain"/>
    <property type="match status" value="1"/>
</dbReference>
<dbReference type="PROSITE" id="PS00690">
    <property type="entry name" value="DEAH_ATP_HELICASE"/>
    <property type="match status" value="1"/>
</dbReference>
<dbReference type="GO" id="GO:0003723">
    <property type="term" value="F:RNA binding"/>
    <property type="evidence" value="ECO:0007669"/>
    <property type="project" value="UniProtKB-KW"/>
</dbReference>
<dbReference type="SUPFAM" id="SSF52540">
    <property type="entry name" value="P-loop containing nucleoside triphosphate hydrolases"/>
    <property type="match status" value="1"/>
</dbReference>
<dbReference type="eggNOG" id="KOG0920">
    <property type="taxonomic scope" value="Eukaryota"/>
</dbReference>
<evidence type="ECO:0000256" key="3">
    <source>
        <dbReference type="ARBA" id="ARBA00022801"/>
    </source>
</evidence>
<evidence type="ECO:0000259" key="9">
    <source>
        <dbReference type="PROSITE" id="PS51192"/>
    </source>
</evidence>
<feature type="compositionally biased region" description="Low complexity" evidence="8">
    <location>
        <begin position="791"/>
        <end position="805"/>
    </location>
</feature>
<protein>
    <recommendedName>
        <fullName evidence="1">RNA helicase</fullName>
        <ecNumber evidence="1">3.6.4.13</ecNumber>
    </recommendedName>
</protein>
<name>M8ADF3_TRIUA</name>
<dbReference type="EMBL" id="KD130465">
    <property type="protein sequence ID" value="EMS58599.1"/>
    <property type="molecule type" value="Genomic_DNA"/>
</dbReference>
<dbReference type="GO" id="GO:0016787">
    <property type="term" value="F:hydrolase activity"/>
    <property type="evidence" value="ECO:0007669"/>
    <property type="project" value="UniProtKB-KW"/>
</dbReference>
<dbReference type="GO" id="GO:0003724">
    <property type="term" value="F:RNA helicase activity"/>
    <property type="evidence" value="ECO:0007669"/>
    <property type="project" value="UniProtKB-EC"/>
</dbReference>
<accession>M8ADF3</accession>
<evidence type="ECO:0000256" key="5">
    <source>
        <dbReference type="ARBA" id="ARBA00022884"/>
    </source>
</evidence>
<dbReference type="eggNOG" id="KOG4162">
    <property type="taxonomic scope" value="Eukaryota"/>
</dbReference>
<evidence type="ECO:0000256" key="7">
    <source>
        <dbReference type="ARBA" id="ARBA00060772"/>
    </source>
</evidence>
<organism evidence="10">
    <name type="scientific">Triticum urartu</name>
    <name type="common">Red wild einkorn</name>
    <name type="synonym">Crithodium urartu</name>
    <dbReference type="NCBI Taxonomy" id="4572"/>
    <lineage>
        <taxon>Eukaryota</taxon>
        <taxon>Viridiplantae</taxon>
        <taxon>Streptophyta</taxon>
        <taxon>Embryophyta</taxon>
        <taxon>Tracheophyta</taxon>
        <taxon>Spermatophyta</taxon>
        <taxon>Magnoliopsida</taxon>
        <taxon>Liliopsida</taxon>
        <taxon>Poales</taxon>
        <taxon>Poaceae</taxon>
        <taxon>BOP clade</taxon>
        <taxon>Pooideae</taxon>
        <taxon>Triticodae</taxon>
        <taxon>Triticeae</taxon>
        <taxon>Triticinae</taxon>
        <taxon>Triticum</taxon>
    </lineage>
</organism>
<dbReference type="InterPro" id="IPR002464">
    <property type="entry name" value="DNA/RNA_helicase_DEAH_CS"/>
</dbReference>
<comment type="catalytic activity">
    <reaction evidence="6">
        <text>ATP + H2O = ADP + phosphate + H(+)</text>
        <dbReference type="Rhea" id="RHEA:13065"/>
        <dbReference type="ChEBI" id="CHEBI:15377"/>
        <dbReference type="ChEBI" id="CHEBI:15378"/>
        <dbReference type="ChEBI" id="CHEBI:30616"/>
        <dbReference type="ChEBI" id="CHEBI:43474"/>
        <dbReference type="ChEBI" id="CHEBI:456216"/>
        <dbReference type="EC" id="3.6.4.13"/>
    </reaction>
</comment>
<dbReference type="FunFam" id="3.40.50.300:FF:000526">
    <property type="entry name" value="DExH-box ATP-dependent RNA helicase DExH3"/>
    <property type="match status" value="1"/>
</dbReference>
<gene>
    <name evidence="10" type="ORF">TRIUR3_05197</name>
</gene>
<feature type="domain" description="Helicase ATP-binding" evidence="9">
    <location>
        <begin position="994"/>
        <end position="1161"/>
    </location>
</feature>
<dbReference type="InterPro" id="IPR043376">
    <property type="entry name" value="NPG1-like"/>
</dbReference>
<keyword evidence="4" id="KW-0067">ATP-binding</keyword>
<dbReference type="PANTHER" id="PTHR44102">
    <property type="entry name" value="PROTEIN NPG1"/>
    <property type="match status" value="1"/>
</dbReference>
<keyword evidence="10" id="KW-0347">Helicase</keyword>